<accession>A0A8T0IG14</accession>
<protein>
    <submittedName>
        <fullName evidence="3">Uncharacterized protein</fullName>
    </submittedName>
</protein>
<name>A0A8T0IG14_CERPU</name>
<dbReference type="EMBL" id="CM026423">
    <property type="protein sequence ID" value="KAG0582708.1"/>
    <property type="molecule type" value="Genomic_DNA"/>
</dbReference>
<dbReference type="Proteomes" id="UP000822688">
    <property type="component" value="Chromosome 3"/>
</dbReference>
<proteinExistence type="predicted"/>
<feature type="region of interest" description="Disordered" evidence="1">
    <location>
        <begin position="8"/>
        <end position="33"/>
    </location>
</feature>
<reference evidence="3" key="1">
    <citation type="submission" date="2020-06" db="EMBL/GenBank/DDBJ databases">
        <title>WGS assembly of Ceratodon purpureus strain R40.</title>
        <authorList>
            <person name="Carey S.B."/>
            <person name="Jenkins J."/>
            <person name="Shu S."/>
            <person name="Lovell J.T."/>
            <person name="Sreedasyam A."/>
            <person name="Maumus F."/>
            <person name="Tiley G.P."/>
            <person name="Fernandez-Pozo N."/>
            <person name="Barry K."/>
            <person name="Chen C."/>
            <person name="Wang M."/>
            <person name="Lipzen A."/>
            <person name="Daum C."/>
            <person name="Saski C.A."/>
            <person name="Payton A.C."/>
            <person name="Mcbreen J.C."/>
            <person name="Conrad R.E."/>
            <person name="Kollar L.M."/>
            <person name="Olsson S."/>
            <person name="Huttunen S."/>
            <person name="Landis J.B."/>
            <person name="Wickett N.J."/>
            <person name="Johnson M.G."/>
            <person name="Rensing S.A."/>
            <person name="Grimwood J."/>
            <person name="Schmutz J."/>
            <person name="Mcdaniel S.F."/>
        </authorList>
    </citation>
    <scope>NUCLEOTIDE SEQUENCE</scope>
    <source>
        <strain evidence="3">R40</strain>
    </source>
</reference>
<gene>
    <name evidence="2" type="ORF">KC19_3G079100</name>
    <name evidence="3" type="ORF">KC19_3G079600</name>
</gene>
<dbReference type="EMBL" id="CM026423">
    <property type="protein sequence ID" value="KAG0582714.1"/>
    <property type="molecule type" value="Genomic_DNA"/>
</dbReference>
<dbReference type="AlphaFoldDB" id="A0A8T0IG14"/>
<evidence type="ECO:0000256" key="1">
    <source>
        <dbReference type="SAM" id="MobiDB-lite"/>
    </source>
</evidence>
<sequence>MPILRWSWSSPAGNGVDIGDEVTDDRDDATDAENRFSPMESRECLSMRRGIHSSALRKVCCLRLVEAPSAGRAGIPSGYSLGVEWANLGHEGLQGKGLAKGHLLQPCSHAGHVDG</sequence>
<keyword evidence="4" id="KW-1185">Reference proteome</keyword>
<feature type="compositionally biased region" description="Acidic residues" evidence="1">
    <location>
        <begin position="18"/>
        <end position="31"/>
    </location>
</feature>
<organism evidence="3 4">
    <name type="scientific">Ceratodon purpureus</name>
    <name type="common">Fire moss</name>
    <name type="synonym">Dicranum purpureum</name>
    <dbReference type="NCBI Taxonomy" id="3225"/>
    <lineage>
        <taxon>Eukaryota</taxon>
        <taxon>Viridiplantae</taxon>
        <taxon>Streptophyta</taxon>
        <taxon>Embryophyta</taxon>
        <taxon>Bryophyta</taxon>
        <taxon>Bryophytina</taxon>
        <taxon>Bryopsida</taxon>
        <taxon>Dicranidae</taxon>
        <taxon>Pseudoditrichales</taxon>
        <taxon>Ditrichaceae</taxon>
        <taxon>Ceratodon</taxon>
    </lineage>
</organism>
<evidence type="ECO:0000313" key="3">
    <source>
        <dbReference type="EMBL" id="KAG0582714.1"/>
    </source>
</evidence>
<evidence type="ECO:0000313" key="2">
    <source>
        <dbReference type="EMBL" id="KAG0582708.1"/>
    </source>
</evidence>
<evidence type="ECO:0000313" key="4">
    <source>
        <dbReference type="Proteomes" id="UP000822688"/>
    </source>
</evidence>
<comment type="caution">
    <text evidence="3">The sequence shown here is derived from an EMBL/GenBank/DDBJ whole genome shotgun (WGS) entry which is preliminary data.</text>
</comment>